<evidence type="ECO:0000313" key="2">
    <source>
        <dbReference type="EMBL" id="PST47344.1"/>
    </source>
</evidence>
<keyword evidence="1" id="KW-0472">Membrane</keyword>
<reference evidence="3" key="1">
    <citation type="submission" date="2017-09" db="EMBL/GenBank/DDBJ databases">
        <authorList>
            <person name="Sela D.A."/>
            <person name="Albert K."/>
        </authorList>
    </citation>
    <scope>NUCLEOTIDE SEQUENCE [LARGE SCALE GENOMIC DNA]</scope>
    <source>
        <strain evidence="3">UMA51805</strain>
    </source>
</reference>
<proteinExistence type="predicted"/>
<evidence type="ECO:0000256" key="1">
    <source>
        <dbReference type="SAM" id="Phobius"/>
    </source>
</evidence>
<keyword evidence="1" id="KW-0812">Transmembrane</keyword>
<protein>
    <submittedName>
        <fullName evidence="2">Uncharacterized protein</fullName>
    </submittedName>
</protein>
<accession>A0A2T3GCY1</accession>
<keyword evidence="3" id="KW-1185">Reference proteome</keyword>
<gene>
    <name evidence="2" type="ORF">CPA40_00500</name>
</gene>
<dbReference type="AlphaFoldDB" id="A0A2T3GCY1"/>
<sequence length="80" mass="9276">MNMNDQYSPERDRLRMQVLKILAILVAMLLIMAFAAALYKLDQSWTYNNDGIRITSHEQSSTYVNVNDHGFTRSIPNNVR</sequence>
<keyword evidence="1" id="KW-1133">Transmembrane helix</keyword>
<reference evidence="2 3" key="2">
    <citation type="submission" date="2018-03" db="EMBL/GenBank/DDBJ databases">
        <title>The comparative genomics of Bifidobacterium callitrichos reflects dietary carbohydrate utilization within the common marmoset gut.</title>
        <authorList>
            <person name="Rani A."/>
        </authorList>
    </citation>
    <scope>NUCLEOTIDE SEQUENCE [LARGE SCALE GENOMIC DNA]</scope>
    <source>
        <strain evidence="2 3">UMA51805</strain>
    </source>
</reference>
<dbReference type="RefSeq" id="WP_107043247.1">
    <property type="nucleotide sequence ID" value="NZ_NWTX01000001.1"/>
</dbReference>
<name>A0A2T3GCY1_9BIFI</name>
<evidence type="ECO:0000313" key="3">
    <source>
        <dbReference type="Proteomes" id="UP000240228"/>
    </source>
</evidence>
<feature type="transmembrane region" description="Helical" evidence="1">
    <location>
        <begin position="21"/>
        <end position="39"/>
    </location>
</feature>
<comment type="caution">
    <text evidence="2">The sequence shown here is derived from an EMBL/GenBank/DDBJ whole genome shotgun (WGS) entry which is preliminary data.</text>
</comment>
<dbReference type="Proteomes" id="UP000240228">
    <property type="component" value="Unassembled WGS sequence"/>
</dbReference>
<dbReference type="EMBL" id="NWTX01000001">
    <property type="protein sequence ID" value="PST47344.1"/>
    <property type="molecule type" value="Genomic_DNA"/>
</dbReference>
<organism evidence="2 3">
    <name type="scientific">Bifidobacterium callitrichos</name>
    <dbReference type="NCBI Taxonomy" id="762209"/>
    <lineage>
        <taxon>Bacteria</taxon>
        <taxon>Bacillati</taxon>
        <taxon>Actinomycetota</taxon>
        <taxon>Actinomycetes</taxon>
        <taxon>Bifidobacteriales</taxon>
        <taxon>Bifidobacteriaceae</taxon>
        <taxon>Bifidobacterium</taxon>
    </lineage>
</organism>